<dbReference type="RefSeq" id="WP_208845992.1">
    <property type="nucleotide sequence ID" value="NZ_JAGGDJ010000001.1"/>
</dbReference>
<dbReference type="NCBIfam" id="TIGR02118">
    <property type="entry name" value="EthD family reductase"/>
    <property type="match status" value="1"/>
</dbReference>
<dbReference type="SUPFAM" id="SSF54909">
    <property type="entry name" value="Dimeric alpha+beta barrel"/>
    <property type="match status" value="1"/>
</dbReference>
<dbReference type="InterPro" id="IPR009799">
    <property type="entry name" value="EthD_dom"/>
</dbReference>
<reference evidence="2 3" key="1">
    <citation type="submission" date="2021-03" db="EMBL/GenBank/DDBJ databases">
        <title>Paenibacillus artemisicola MWE-103 whole genome sequence.</title>
        <authorList>
            <person name="Ham Y.J."/>
        </authorList>
    </citation>
    <scope>NUCLEOTIDE SEQUENCE [LARGE SCALE GENOMIC DNA]</scope>
    <source>
        <strain evidence="2 3">MWE-103</strain>
    </source>
</reference>
<organism evidence="2 3">
    <name type="scientific">Paenibacillus artemisiicola</name>
    <dbReference type="NCBI Taxonomy" id="1172618"/>
    <lineage>
        <taxon>Bacteria</taxon>
        <taxon>Bacillati</taxon>
        <taxon>Bacillota</taxon>
        <taxon>Bacilli</taxon>
        <taxon>Bacillales</taxon>
        <taxon>Paenibacillaceae</taxon>
        <taxon>Paenibacillus</taxon>
    </lineage>
</organism>
<sequence>MAKLIVIYEKPKDVEGFEKHYFGVHMPLAKKFPKLTGASALRVVSAQNTDREPYLVVEAEFESADDLRAALASAEGQAVTEDVANLIPYLHRPPVILITE</sequence>
<evidence type="ECO:0000313" key="2">
    <source>
        <dbReference type="EMBL" id="MBO7743047.1"/>
    </source>
</evidence>
<evidence type="ECO:0000313" key="3">
    <source>
        <dbReference type="Proteomes" id="UP000670947"/>
    </source>
</evidence>
<dbReference type="EMBL" id="JAGGDJ010000001">
    <property type="protein sequence ID" value="MBO7743047.1"/>
    <property type="molecule type" value="Genomic_DNA"/>
</dbReference>
<keyword evidence="3" id="KW-1185">Reference proteome</keyword>
<accession>A0ABS3W415</accession>
<dbReference type="PANTHER" id="PTHR40260:SF2">
    <property type="entry name" value="BLR8190 PROTEIN"/>
    <property type="match status" value="1"/>
</dbReference>
<dbReference type="Gene3D" id="3.30.70.100">
    <property type="match status" value="1"/>
</dbReference>
<feature type="domain" description="EthD" evidence="1">
    <location>
        <begin position="13"/>
        <end position="87"/>
    </location>
</feature>
<name>A0ABS3W415_9BACL</name>
<proteinExistence type="predicted"/>
<dbReference type="Proteomes" id="UP000670947">
    <property type="component" value="Unassembled WGS sequence"/>
</dbReference>
<gene>
    <name evidence="2" type="ORF">I8J29_02480</name>
</gene>
<dbReference type="Pfam" id="PF07110">
    <property type="entry name" value="EthD"/>
    <property type="match status" value="1"/>
</dbReference>
<comment type="caution">
    <text evidence="2">The sequence shown here is derived from an EMBL/GenBank/DDBJ whole genome shotgun (WGS) entry which is preliminary data.</text>
</comment>
<evidence type="ECO:0000259" key="1">
    <source>
        <dbReference type="Pfam" id="PF07110"/>
    </source>
</evidence>
<dbReference type="PANTHER" id="PTHR40260">
    <property type="entry name" value="BLR8190 PROTEIN"/>
    <property type="match status" value="1"/>
</dbReference>
<protein>
    <submittedName>
        <fullName evidence="2">EthD family reductase</fullName>
    </submittedName>
</protein>
<dbReference type="InterPro" id="IPR011008">
    <property type="entry name" value="Dimeric_a/b-barrel"/>
</dbReference>